<dbReference type="NCBIfam" id="TIGR02874">
    <property type="entry name" value="spore_ytfJ"/>
    <property type="match status" value="1"/>
</dbReference>
<dbReference type="EMBL" id="JARPTC010000005">
    <property type="protein sequence ID" value="MDO7786471.1"/>
    <property type="molecule type" value="Genomic_DNA"/>
</dbReference>
<evidence type="ECO:0000313" key="2">
    <source>
        <dbReference type="EMBL" id="MDO7786471.1"/>
    </source>
</evidence>
<dbReference type="RefSeq" id="WP_304541507.1">
    <property type="nucleotide sequence ID" value="NZ_JARPTC010000005.1"/>
</dbReference>
<dbReference type="PIRSF" id="PIRSF021377">
    <property type="entry name" value="YtfJ"/>
    <property type="match status" value="1"/>
</dbReference>
<evidence type="ECO:0000313" key="3">
    <source>
        <dbReference type="Proteomes" id="UP001172911"/>
    </source>
</evidence>
<comment type="caution">
    <text evidence="2">The sequence shown here is derived from an EMBL/GenBank/DDBJ whole genome shotgun (WGS) entry which is preliminary data.</text>
</comment>
<gene>
    <name evidence="2" type="primary">ytfJ</name>
    <name evidence="2" type="ORF">P6N53_04450</name>
</gene>
<reference evidence="2" key="2">
    <citation type="submission" date="2023-03" db="EMBL/GenBank/DDBJ databases">
        <authorList>
            <person name="Zhang Z."/>
        </authorList>
    </citation>
    <scope>NUCLEOTIDE SEQUENCE</scope>
    <source>
        <strain evidence="2">DSA</strain>
    </source>
</reference>
<sequence>MSEHPIEGLMKTAMESIKEMVDVNTVVGDPVETPDGSVIIPISRVACGFAAGGGDYQAGANGKKEGEAPGPPFAGGSGAGVSVQPMGFLVVGNGQIRLLPVDDSHALFDRLIDVAPQMLNQVQGIFNRGVNQTATNTQTQPPVI</sequence>
<protein>
    <submittedName>
        <fullName evidence="2">GerW family sporulation protein</fullName>
    </submittedName>
</protein>
<name>A0AAW7ZBJ8_9FIRM</name>
<dbReference type="AlphaFoldDB" id="A0AAW7ZBJ8"/>
<dbReference type="PANTHER" id="PTHR39162">
    <property type="entry name" value="GLL3345 PROTEIN"/>
    <property type="match status" value="1"/>
</dbReference>
<dbReference type="PANTHER" id="PTHR39162:SF1">
    <property type="entry name" value="SPORULATION PROTEIN YTFJ"/>
    <property type="match status" value="1"/>
</dbReference>
<reference evidence="2" key="1">
    <citation type="journal article" date="2023" name="J. Hazard. Mater.">
        <title>Anaerobic biodegradation of pyrene and benzo[a]pyrene by a new sulfate-reducing Desulforamulus aquiferis strain DSA.</title>
        <authorList>
            <person name="Zhang Z."/>
            <person name="Sun J."/>
            <person name="Gong X."/>
            <person name="Wang C."/>
            <person name="Wang H."/>
        </authorList>
    </citation>
    <scope>NUCLEOTIDE SEQUENCE</scope>
    <source>
        <strain evidence="2">DSA</strain>
    </source>
</reference>
<evidence type="ECO:0000256" key="1">
    <source>
        <dbReference type="SAM" id="MobiDB-lite"/>
    </source>
</evidence>
<dbReference type="InterPro" id="IPR014229">
    <property type="entry name" value="Spore_YtfJ"/>
</dbReference>
<proteinExistence type="predicted"/>
<feature type="region of interest" description="Disordered" evidence="1">
    <location>
        <begin position="56"/>
        <end position="77"/>
    </location>
</feature>
<organism evidence="2 3">
    <name type="scientific">Desulforamulus aquiferis</name>
    <dbReference type="NCBI Taxonomy" id="1397668"/>
    <lineage>
        <taxon>Bacteria</taxon>
        <taxon>Bacillati</taxon>
        <taxon>Bacillota</taxon>
        <taxon>Clostridia</taxon>
        <taxon>Eubacteriales</taxon>
        <taxon>Peptococcaceae</taxon>
        <taxon>Desulforamulus</taxon>
    </lineage>
</organism>
<keyword evidence="3" id="KW-1185">Reference proteome</keyword>
<accession>A0AAW7ZBJ8</accession>
<dbReference type="Pfam" id="PF09579">
    <property type="entry name" value="Spore_YtfJ"/>
    <property type="match status" value="1"/>
</dbReference>
<dbReference type="Proteomes" id="UP001172911">
    <property type="component" value="Unassembled WGS sequence"/>
</dbReference>